<evidence type="ECO:0000313" key="3">
    <source>
        <dbReference type="Proteomes" id="UP000018291"/>
    </source>
</evidence>
<dbReference type="EC" id="2.-.-.-" evidence="2"/>
<dbReference type="STRING" id="1229780.BN381_250060"/>
<evidence type="ECO:0000259" key="1">
    <source>
        <dbReference type="Pfam" id="PF00535"/>
    </source>
</evidence>
<protein>
    <submittedName>
        <fullName evidence="2">Putative mycofactocin biosynthesis glycosyltransferase MftF</fullName>
        <ecNumber evidence="2">2.-.-.-</ecNumber>
    </submittedName>
</protein>
<keyword evidence="3" id="KW-1185">Reference proteome</keyword>
<proteinExistence type="predicted"/>
<dbReference type="GO" id="GO:0016740">
    <property type="term" value="F:transferase activity"/>
    <property type="evidence" value="ECO:0007669"/>
    <property type="project" value="UniProtKB-KW"/>
</dbReference>
<dbReference type="Gene3D" id="3.90.550.10">
    <property type="entry name" value="Spore Coat Polysaccharide Biosynthesis Protein SpsA, Chain A"/>
    <property type="match status" value="1"/>
</dbReference>
<dbReference type="eggNOG" id="COG1215">
    <property type="taxonomic scope" value="Bacteria"/>
</dbReference>
<dbReference type="Pfam" id="PF00535">
    <property type="entry name" value="Glycos_transf_2"/>
    <property type="match status" value="1"/>
</dbReference>
<reference evidence="2 3" key="1">
    <citation type="journal article" date="2013" name="ISME J.">
        <title>Metabolic model for the filamentous 'Candidatus Microthrix parvicella' based on genomic and metagenomic analyses.</title>
        <authorList>
            <person name="Jon McIlroy S."/>
            <person name="Kristiansen R."/>
            <person name="Albertsen M."/>
            <person name="Michael Karst S."/>
            <person name="Rossetti S."/>
            <person name="Lund Nielsen J."/>
            <person name="Tandoi V."/>
            <person name="James Seviour R."/>
            <person name="Nielsen P.H."/>
        </authorList>
    </citation>
    <scope>NUCLEOTIDE SEQUENCE [LARGE SCALE GENOMIC DNA]</scope>
    <source>
        <strain evidence="2 3">RN1</strain>
    </source>
</reference>
<dbReference type="InterPro" id="IPR023981">
    <property type="entry name" value="MftF"/>
</dbReference>
<keyword evidence="2" id="KW-0808">Transferase</keyword>
<dbReference type="AlphaFoldDB" id="R4Z4S3"/>
<dbReference type="InterPro" id="IPR001173">
    <property type="entry name" value="Glyco_trans_2-like"/>
</dbReference>
<accession>R4Z4S3</accession>
<gene>
    <name evidence="2" type="ORF">BN381_250060</name>
</gene>
<sequence length="545" mass="56871">MTAPRACHAAWVLAPGVRRVEDGRVLIGGSPTTLTRLSATGSQVLDAALGGGEVSSAEEPATVKLLARLERSGLLIATPPPPSAAAVRGLLDQLTVVVPVHNDATGLNVLLASFLEAERELGMVGPQGRLSTRCVLVDDGSDAPGDVSVVARRFGAEVIRRRRSGGPGAARTTGLEVVGTPLVAFLDADVSVTPGWLAGVAGHFSERSGAAVPAIVAPRVSVWPGGAPGAVSNGVIEVYERHHSPLDLGVIGGAIAPGARLAYAPSAAWVARVGAIRVVGGFDPDLRYGEDVDLIWRLVEAGLTARYEPRSVVYHRTRPTARAWAEQRVRYGTSAAPLAVRHPGSLAPVAVSPWSLIAWLAVGLGHPGVGVALGAGSTAALARRLKVANPGSEALRLAGRGNLLAGPQLARGLIRPWWPITLALALRSPRWRRLAFGAVAATVGRALMQGRHRSPVAGNGDVARSDRPQRPQWVRRARSVGFVASLAVADDVAYSAGVWWGVALELRHRPRTAHLAVGALLPRVGGTGDGALERLRSARKRGETR</sequence>
<comment type="caution">
    <text evidence="2">The sequence shown here is derived from an EMBL/GenBank/DDBJ whole genome shotgun (WGS) entry which is preliminary data.</text>
</comment>
<dbReference type="SUPFAM" id="SSF53448">
    <property type="entry name" value="Nucleotide-diphospho-sugar transferases"/>
    <property type="match status" value="1"/>
</dbReference>
<evidence type="ECO:0000313" key="2">
    <source>
        <dbReference type="EMBL" id="CCM63567.1"/>
    </source>
</evidence>
<dbReference type="HOGENOM" id="CLU_028391_0_0_11"/>
<name>R4Z4S3_9ACTN</name>
<dbReference type="PANTHER" id="PTHR43646">
    <property type="entry name" value="GLYCOSYLTRANSFERASE"/>
    <property type="match status" value="1"/>
</dbReference>
<feature type="domain" description="Glycosyltransferase 2-like" evidence="1">
    <location>
        <begin position="95"/>
        <end position="221"/>
    </location>
</feature>
<dbReference type="Proteomes" id="UP000018291">
    <property type="component" value="Unassembled WGS sequence"/>
</dbReference>
<organism evidence="2 3">
    <name type="scientific">Candidatus Neomicrothrix parvicella RN1</name>
    <dbReference type="NCBI Taxonomy" id="1229780"/>
    <lineage>
        <taxon>Bacteria</taxon>
        <taxon>Bacillati</taxon>
        <taxon>Actinomycetota</taxon>
        <taxon>Acidimicrobiia</taxon>
        <taxon>Acidimicrobiales</taxon>
        <taxon>Microthrixaceae</taxon>
        <taxon>Candidatus Neomicrothrix</taxon>
    </lineage>
</organism>
<dbReference type="NCBIfam" id="TIGR03965">
    <property type="entry name" value="mycofact_glyco"/>
    <property type="match status" value="1"/>
</dbReference>
<dbReference type="EMBL" id="CANL01000018">
    <property type="protein sequence ID" value="CCM63567.1"/>
    <property type="molecule type" value="Genomic_DNA"/>
</dbReference>
<dbReference type="PANTHER" id="PTHR43646:SF6">
    <property type="entry name" value="PRE-MYCOFACTOCIN GLYCOSYLTRANSFERASE"/>
    <property type="match status" value="1"/>
</dbReference>
<dbReference type="InterPro" id="IPR029044">
    <property type="entry name" value="Nucleotide-diphossugar_trans"/>
</dbReference>